<feature type="region of interest" description="Disordered" evidence="4">
    <location>
        <begin position="1"/>
        <end position="42"/>
    </location>
</feature>
<keyword evidence="7" id="KW-0456">Lyase</keyword>
<evidence type="ECO:0000256" key="3">
    <source>
        <dbReference type="ARBA" id="ARBA00022737"/>
    </source>
</evidence>
<dbReference type="PANTHER" id="PTHR11764">
    <property type="entry name" value="TERPENE CYCLASE/MUTASE FAMILY MEMBER"/>
    <property type="match status" value="1"/>
</dbReference>
<feature type="domain" description="Squalene cyclase C-terminal" evidence="5">
    <location>
        <begin position="357"/>
        <end position="442"/>
    </location>
</feature>
<dbReference type="InterPro" id="IPR032696">
    <property type="entry name" value="SQ_cyclase_C"/>
</dbReference>
<evidence type="ECO:0000256" key="2">
    <source>
        <dbReference type="ARBA" id="ARBA00009755"/>
    </source>
</evidence>
<dbReference type="Proteomes" id="UP000319383">
    <property type="component" value="Chromosome"/>
</dbReference>
<dbReference type="GO" id="GO:0016104">
    <property type="term" value="P:triterpenoid biosynthetic process"/>
    <property type="evidence" value="ECO:0007669"/>
    <property type="project" value="InterPro"/>
</dbReference>
<feature type="domain" description="Squalene cyclase C-terminal" evidence="5">
    <location>
        <begin position="473"/>
        <end position="708"/>
    </location>
</feature>
<feature type="domain" description="Squalene cyclase N-terminal" evidence="6">
    <location>
        <begin position="51"/>
        <end position="347"/>
    </location>
</feature>
<dbReference type="SUPFAM" id="SSF48239">
    <property type="entry name" value="Terpenoid cyclases/Protein prenyltransferases"/>
    <property type="match status" value="2"/>
</dbReference>
<dbReference type="NCBIfam" id="TIGR01787">
    <property type="entry name" value="squalene_cyclas"/>
    <property type="match status" value="1"/>
</dbReference>
<evidence type="ECO:0000256" key="4">
    <source>
        <dbReference type="SAM" id="MobiDB-lite"/>
    </source>
</evidence>
<reference evidence="7 8" key="1">
    <citation type="submission" date="2019-02" db="EMBL/GenBank/DDBJ databases">
        <title>Deep-cultivation of Planctomycetes and their phenomic and genomic characterization uncovers novel biology.</title>
        <authorList>
            <person name="Wiegand S."/>
            <person name="Jogler M."/>
            <person name="Boedeker C."/>
            <person name="Pinto D."/>
            <person name="Vollmers J."/>
            <person name="Rivas-Marin E."/>
            <person name="Kohn T."/>
            <person name="Peeters S.H."/>
            <person name="Heuer A."/>
            <person name="Rast P."/>
            <person name="Oberbeckmann S."/>
            <person name="Bunk B."/>
            <person name="Jeske O."/>
            <person name="Meyerdierks A."/>
            <person name="Storesund J.E."/>
            <person name="Kallscheuer N."/>
            <person name="Luecker S."/>
            <person name="Lage O.M."/>
            <person name="Pohl T."/>
            <person name="Merkel B.J."/>
            <person name="Hornburger P."/>
            <person name="Mueller R.-W."/>
            <person name="Bruemmer F."/>
            <person name="Labrenz M."/>
            <person name="Spormann A.M."/>
            <person name="Op den Camp H."/>
            <person name="Overmann J."/>
            <person name="Amann R."/>
            <person name="Jetten M.S.M."/>
            <person name="Mascher T."/>
            <person name="Medema M.H."/>
            <person name="Devos D.P."/>
            <person name="Kaster A.-K."/>
            <person name="Ovreas L."/>
            <person name="Rohde M."/>
            <person name="Galperin M.Y."/>
            <person name="Jogler C."/>
        </authorList>
    </citation>
    <scope>NUCLEOTIDE SEQUENCE [LARGE SCALE GENOMIC DNA]</scope>
    <source>
        <strain evidence="7 8">Mal52</strain>
    </source>
</reference>
<dbReference type="Pfam" id="PF13249">
    <property type="entry name" value="SQHop_cyclase_N"/>
    <property type="match status" value="1"/>
</dbReference>
<dbReference type="InterPro" id="IPR008930">
    <property type="entry name" value="Terpenoid_cyclase/PrenylTrfase"/>
</dbReference>
<accession>A0A517ZLY6</accession>
<dbReference type="EMBL" id="CP036276">
    <property type="protein sequence ID" value="QDU43482.1"/>
    <property type="molecule type" value="Genomic_DNA"/>
</dbReference>
<dbReference type="KEGG" id="sdyn:Mal52_19580"/>
<dbReference type="RefSeq" id="WP_145375583.1">
    <property type="nucleotide sequence ID" value="NZ_CP036276.1"/>
</dbReference>
<dbReference type="AlphaFoldDB" id="A0A517ZLY6"/>
<dbReference type="UniPathway" id="UPA00337"/>
<comment type="pathway">
    <text evidence="1">Secondary metabolite biosynthesis; hopanoid biosynthesis.</text>
</comment>
<keyword evidence="8" id="KW-1185">Reference proteome</keyword>
<name>A0A517ZLY6_9PLAN</name>
<evidence type="ECO:0000256" key="1">
    <source>
        <dbReference type="ARBA" id="ARBA00004999"/>
    </source>
</evidence>
<evidence type="ECO:0000259" key="5">
    <source>
        <dbReference type="Pfam" id="PF13243"/>
    </source>
</evidence>
<sequence>MDVGGQGDHRSRFEFSGASRPGHDAAGPTKPEPELKSGRFTGDDLLGQAIGRTRDYLLSQQHEQGYWVAELEGDTILESEYILLLAFLGKTDTETARLAGNYLRKHQTPGGGWAAYPGGPLEISGSVKAYFALKLVGHSPEADYMVRARDAILAAGGAEKVNSFTRFYLALLDIISYEQVPAVPPELILLPNWSPINIYEMSAWSRTIVIPLSILWAHRPCHPIADEHRIDELFVNSPQELPASMGSSETLDDMQSDTWLDWDKFFRRVDAGFKFLERNRIKPLRKRALKKATAWMEERFAGSDGLGAIFPPIVWSLIALKCLGHDDDSPDVVRAMDELDKLMIRDEDSIRLQPCKSPVWDTALTTIALRDAGVSADHPAIRRSAQWLLSKEVRQAGDWQTLNSHLQPAGWFFEFNNQFYPDVDDTIMVIMALRKTLPPEHEAEFYAAYSAFDGEMAAVISGNKSLKSAAVSQVESVRPVLEAINRGTRWVLGMQNSDGGWGAFDVDNNREILTRVPFADHNAMIDPSWPDIAARVVEMLAQIGFSKEHPQIIRALEYIFEHQETDHCWFGRWGVNYIYGTWQTVVGLREIGVPSHDPRIEGAVDWLKSTQQSCGGWGETPQSYDDPSLRGQGEVTPSQTAWALLGLLSAGEENSVAVQRGIDYLIDTQLPDGTWDESQFTGTGFPRVFYLRYHYYRLYFPLMALGRAAALRAGK</sequence>
<proteinExistence type="inferred from homology"/>
<evidence type="ECO:0000313" key="8">
    <source>
        <dbReference type="Proteomes" id="UP000319383"/>
    </source>
</evidence>
<evidence type="ECO:0000259" key="6">
    <source>
        <dbReference type="Pfam" id="PF13249"/>
    </source>
</evidence>
<dbReference type="SFLD" id="SFLDG01016">
    <property type="entry name" value="Prenyltransferase_Like_2"/>
    <property type="match status" value="1"/>
</dbReference>
<dbReference type="InterPro" id="IPR018333">
    <property type="entry name" value="Squalene_cyclase"/>
</dbReference>
<dbReference type="GO" id="GO:0016866">
    <property type="term" value="F:intramolecular transferase activity"/>
    <property type="evidence" value="ECO:0007669"/>
    <property type="project" value="InterPro"/>
</dbReference>
<organism evidence="7 8">
    <name type="scientific">Symmachiella dynata</name>
    <dbReference type="NCBI Taxonomy" id="2527995"/>
    <lineage>
        <taxon>Bacteria</taxon>
        <taxon>Pseudomonadati</taxon>
        <taxon>Planctomycetota</taxon>
        <taxon>Planctomycetia</taxon>
        <taxon>Planctomycetales</taxon>
        <taxon>Planctomycetaceae</taxon>
        <taxon>Symmachiella</taxon>
    </lineage>
</organism>
<dbReference type="InterPro" id="IPR032697">
    <property type="entry name" value="SQ_cyclase_N"/>
</dbReference>
<dbReference type="Gene3D" id="1.50.10.20">
    <property type="match status" value="2"/>
</dbReference>
<evidence type="ECO:0000313" key="7">
    <source>
        <dbReference type="EMBL" id="QDU43482.1"/>
    </source>
</evidence>
<protein>
    <submittedName>
        <fullName evidence="7">Squalene--hopene cyclase</fullName>
        <ecNumber evidence="7">4.2.1.129</ecNumber>
    </submittedName>
</protein>
<dbReference type="PANTHER" id="PTHR11764:SF20">
    <property type="entry name" value="LANOSTEROL SYNTHASE"/>
    <property type="match status" value="1"/>
</dbReference>
<dbReference type="Pfam" id="PF13243">
    <property type="entry name" value="SQHop_cyclase_C"/>
    <property type="match status" value="2"/>
</dbReference>
<comment type="similarity">
    <text evidence="2">Belongs to the terpene cyclase/mutase family.</text>
</comment>
<gene>
    <name evidence="7" type="primary">shc</name>
    <name evidence="7" type="ORF">Mal52_19580</name>
</gene>
<dbReference type="GO" id="GO:0016829">
    <property type="term" value="F:lyase activity"/>
    <property type="evidence" value="ECO:0007669"/>
    <property type="project" value="UniProtKB-KW"/>
</dbReference>
<keyword evidence="3" id="KW-0677">Repeat</keyword>
<dbReference type="CDD" id="cd02892">
    <property type="entry name" value="SQCY_1"/>
    <property type="match status" value="1"/>
</dbReference>
<dbReference type="EC" id="4.2.1.129" evidence="7"/>
<dbReference type="GO" id="GO:0005811">
    <property type="term" value="C:lipid droplet"/>
    <property type="evidence" value="ECO:0007669"/>
    <property type="project" value="InterPro"/>
</dbReference>